<comment type="caution">
    <text evidence="1">The sequence shown here is derived from an EMBL/GenBank/DDBJ whole genome shotgun (WGS) entry which is preliminary data.</text>
</comment>
<evidence type="ECO:0000313" key="2">
    <source>
        <dbReference type="Proteomes" id="UP001627154"/>
    </source>
</evidence>
<dbReference type="AlphaFoldDB" id="A0ABD2X144"/>
<gene>
    <name evidence="1" type="ORF">TKK_007306</name>
</gene>
<protein>
    <submittedName>
        <fullName evidence="1">Uncharacterized protein</fullName>
    </submittedName>
</protein>
<accession>A0ABD2X144</accession>
<reference evidence="1 2" key="1">
    <citation type="journal article" date="2024" name="bioRxiv">
        <title>A reference genome for Trichogramma kaykai: A tiny desert-dwelling parasitoid wasp with competing sex-ratio distorters.</title>
        <authorList>
            <person name="Culotta J."/>
            <person name="Lindsey A.R."/>
        </authorList>
    </citation>
    <scope>NUCLEOTIDE SEQUENCE [LARGE SCALE GENOMIC DNA]</scope>
    <source>
        <strain evidence="1 2">KSX58</strain>
    </source>
</reference>
<dbReference type="Proteomes" id="UP001627154">
    <property type="component" value="Unassembled WGS sequence"/>
</dbReference>
<dbReference type="EMBL" id="JBJJXI010000058">
    <property type="protein sequence ID" value="KAL3399067.1"/>
    <property type="molecule type" value="Genomic_DNA"/>
</dbReference>
<keyword evidence="2" id="KW-1185">Reference proteome</keyword>
<evidence type="ECO:0000313" key="1">
    <source>
        <dbReference type="EMBL" id="KAL3399067.1"/>
    </source>
</evidence>
<organism evidence="1 2">
    <name type="scientific">Trichogramma kaykai</name>
    <dbReference type="NCBI Taxonomy" id="54128"/>
    <lineage>
        <taxon>Eukaryota</taxon>
        <taxon>Metazoa</taxon>
        <taxon>Ecdysozoa</taxon>
        <taxon>Arthropoda</taxon>
        <taxon>Hexapoda</taxon>
        <taxon>Insecta</taxon>
        <taxon>Pterygota</taxon>
        <taxon>Neoptera</taxon>
        <taxon>Endopterygota</taxon>
        <taxon>Hymenoptera</taxon>
        <taxon>Apocrita</taxon>
        <taxon>Proctotrupomorpha</taxon>
        <taxon>Chalcidoidea</taxon>
        <taxon>Trichogrammatidae</taxon>
        <taxon>Trichogramma</taxon>
    </lineage>
</organism>
<name>A0ABD2X144_9HYME</name>
<proteinExistence type="predicted"/>
<sequence length="67" mass="7585">MPDIYKFEIFCTISGRFQSACTVAIAIGVDESAAREFRTADESLLAWEIRARLEEKKHPFGARPSHI</sequence>